<organism evidence="1 2">
    <name type="scientific">Streptomyces lancefieldiae</name>
    <dbReference type="NCBI Taxonomy" id="3075520"/>
    <lineage>
        <taxon>Bacteria</taxon>
        <taxon>Bacillati</taxon>
        <taxon>Actinomycetota</taxon>
        <taxon>Actinomycetes</taxon>
        <taxon>Kitasatosporales</taxon>
        <taxon>Streptomycetaceae</taxon>
        <taxon>Streptomyces</taxon>
    </lineage>
</organism>
<gene>
    <name evidence="1" type="ORF">RM812_34440</name>
</gene>
<dbReference type="EMBL" id="JAVRFH010000056">
    <property type="protein sequence ID" value="MDT0615251.1"/>
    <property type="molecule type" value="Genomic_DNA"/>
</dbReference>
<keyword evidence="2" id="KW-1185">Reference proteome</keyword>
<proteinExistence type="predicted"/>
<name>A0ABU3AYI2_9ACTN</name>
<dbReference type="RefSeq" id="WP_311582144.1">
    <property type="nucleotide sequence ID" value="NZ_JAVRFH010000056.1"/>
</dbReference>
<protein>
    <submittedName>
        <fullName evidence="1">Uncharacterized protein</fullName>
    </submittedName>
</protein>
<sequence>MNESLKDEVLGLVDEYDQTAGSAAYTWVADESRVLASGTVLTAEDRMALVEAALDLRIASGHDPAAVTRPGRSVTGCATGAATLRPSRSGARARVAFQHIRDGVDGLTRDDWDRP</sequence>
<dbReference type="Proteomes" id="UP001180724">
    <property type="component" value="Unassembled WGS sequence"/>
</dbReference>
<evidence type="ECO:0000313" key="2">
    <source>
        <dbReference type="Proteomes" id="UP001180724"/>
    </source>
</evidence>
<comment type="caution">
    <text evidence="1">The sequence shown here is derived from an EMBL/GenBank/DDBJ whole genome shotgun (WGS) entry which is preliminary data.</text>
</comment>
<accession>A0ABU3AYI2</accession>
<evidence type="ECO:0000313" key="1">
    <source>
        <dbReference type="EMBL" id="MDT0615251.1"/>
    </source>
</evidence>
<reference evidence="1" key="1">
    <citation type="submission" date="2024-05" db="EMBL/GenBank/DDBJ databases">
        <title>30 novel species of actinomycetes from the DSMZ collection.</title>
        <authorList>
            <person name="Nouioui I."/>
        </authorList>
    </citation>
    <scope>NUCLEOTIDE SEQUENCE</scope>
    <source>
        <strain evidence="1">DSM 40712</strain>
    </source>
</reference>